<keyword evidence="7" id="KW-1185">Reference proteome</keyword>
<protein>
    <recommendedName>
        <fullName evidence="5">SERRATE/Ars2 C-terminal domain-containing protein</fullName>
    </recommendedName>
</protein>
<dbReference type="PANTHER" id="PTHR13165">
    <property type="entry name" value="ARSENITE-RESISTANCE PROTEIN 2"/>
    <property type="match status" value="1"/>
</dbReference>
<feature type="domain" description="SERRATE/Ars2 C-terminal" evidence="5">
    <location>
        <begin position="3"/>
        <end position="91"/>
    </location>
</feature>
<comment type="subcellular location">
    <subcellularLocation>
        <location evidence="1">Nucleus</location>
    </subcellularLocation>
</comment>
<evidence type="ECO:0000313" key="6">
    <source>
        <dbReference type="Ensembl" id="ENSEBUP00000023296.1"/>
    </source>
</evidence>
<name>A0A8C4R0G7_EPTBU</name>
<dbReference type="Ensembl" id="ENSEBUT00000023872.1">
    <property type="protein sequence ID" value="ENSEBUP00000023296.1"/>
    <property type="gene ID" value="ENSEBUG00000014349.1"/>
</dbReference>
<evidence type="ECO:0000256" key="2">
    <source>
        <dbReference type="ARBA" id="ARBA00005407"/>
    </source>
</evidence>
<evidence type="ECO:0000259" key="5">
    <source>
        <dbReference type="Pfam" id="PF04959"/>
    </source>
</evidence>
<dbReference type="AlphaFoldDB" id="A0A8C4R0G7"/>
<dbReference type="InterPro" id="IPR039727">
    <property type="entry name" value="SE/Ars2"/>
</dbReference>
<dbReference type="PANTHER" id="PTHR13165:SF0">
    <property type="entry name" value="SERRATE RNA EFFECTOR MOLECULE HOMOLOG"/>
    <property type="match status" value="1"/>
</dbReference>
<evidence type="ECO:0000256" key="4">
    <source>
        <dbReference type="SAM" id="MobiDB-lite"/>
    </source>
</evidence>
<dbReference type="GO" id="GO:0016604">
    <property type="term" value="C:nuclear body"/>
    <property type="evidence" value="ECO:0007669"/>
    <property type="project" value="TreeGrafter"/>
</dbReference>
<dbReference type="InterPro" id="IPR007042">
    <property type="entry name" value="SERRATE/Ars2_C"/>
</dbReference>
<sequence length="203" mass="23004">MEYETIAEDEGKRLGKRDPEEEVEKFVSANTQEAGKDTWLCPLSGKKFKTAEFVRKHIFNKHTVKIEEVKKEVAFFNNFLMDARRPHEVEPRFPYPASIPGQITPHPKPYFLSPLNPLSPIFFPSFSFLRVCSCIHNVHRLPLILTCIPCCPSPFILFLGPAIGISPFSLCCFFSSVASRSVLCSSPSTSLDSILMLVWSFED</sequence>
<evidence type="ECO:0000256" key="1">
    <source>
        <dbReference type="ARBA" id="ARBA00004123"/>
    </source>
</evidence>
<dbReference type="GeneTree" id="ENSGT00390000005492"/>
<dbReference type="Pfam" id="PF04959">
    <property type="entry name" value="ARS2"/>
    <property type="match status" value="1"/>
</dbReference>
<dbReference type="GO" id="GO:0031053">
    <property type="term" value="P:primary miRNA processing"/>
    <property type="evidence" value="ECO:0007669"/>
    <property type="project" value="TreeGrafter"/>
</dbReference>
<organism evidence="6 7">
    <name type="scientific">Eptatretus burgeri</name>
    <name type="common">Inshore hagfish</name>
    <dbReference type="NCBI Taxonomy" id="7764"/>
    <lineage>
        <taxon>Eukaryota</taxon>
        <taxon>Metazoa</taxon>
        <taxon>Chordata</taxon>
        <taxon>Craniata</taxon>
        <taxon>Vertebrata</taxon>
        <taxon>Cyclostomata</taxon>
        <taxon>Myxini</taxon>
        <taxon>Myxiniformes</taxon>
        <taxon>Myxinidae</taxon>
        <taxon>Eptatretinae</taxon>
        <taxon>Eptatretus</taxon>
    </lineage>
</organism>
<reference evidence="6" key="1">
    <citation type="submission" date="2025-08" db="UniProtKB">
        <authorList>
            <consortium name="Ensembl"/>
        </authorList>
    </citation>
    <scope>IDENTIFICATION</scope>
</reference>
<proteinExistence type="inferred from homology"/>
<feature type="compositionally biased region" description="Basic and acidic residues" evidence="4">
    <location>
        <begin position="9"/>
        <end position="19"/>
    </location>
</feature>
<evidence type="ECO:0000313" key="7">
    <source>
        <dbReference type="Proteomes" id="UP000694388"/>
    </source>
</evidence>
<evidence type="ECO:0000256" key="3">
    <source>
        <dbReference type="ARBA" id="ARBA00023242"/>
    </source>
</evidence>
<comment type="similarity">
    <text evidence="2">Belongs to the ARS2 family.</text>
</comment>
<feature type="region of interest" description="Disordered" evidence="4">
    <location>
        <begin position="1"/>
        <end position="21"/>
    </location>
</feature>
<accession>A0A8C4R0G7</accession>
<reference evidence="6" key="2">
    <citation type="submission" date="2025-09" db="UniProtKB">
        <authorList>
            <consortium name="Ensembl"/>
        </authorList>
    </citation>
    <scope>IDENTIFICATION</scope>
</reference>
<keyword evidence="3" id="KW-0539">Nucleus</keyword>
<dbReference type="Proteomes" id="UP000694388">
    <property type="component" value="Unplaced"/>
</dbReference>